<proteinExistence type="predicted"/>
<keyword evidence="2" id="KW-1185">Reference proteome</keyword>
<gene>
    <name evidence="1" type="ORF">LIER_12783</name>
</gene>
<protein>
    <submittedName>
        <fullName evidence="1">Uncharacterized protein</fullName>
    </submittedName>
</protein>
<name>A0AAV3PW67_LITER</name>
<accession>A0AAV3PW67</accession>
<comment type="caution">
    <text evidence="1">The sequence shown here is derived from an EMBL/GenBank/DDBJ whole genome shotgun (WGS) entry which is preliminary data.</text>
</comment>
<sequence>MFRRGFSQLLSMHQRVLQGEGVTTRQSVKYTDQSGTSFNDPTEVSLANILPGALEADQVRMSEAVRCLMLAEEPSQHISEDFNERMSEDSNNCGSIPRRIADQEHRARVTEASLKQNDAPMTSKMGDGTFHLSPRDTLGSSQGPTRNTIDIPIVPVDGMILAAQLKEYILGAIKGHEDREAPSYTYIKPYSSFVPKQHVTYFVEICNNAGTERDEMVKQFIPSLKVNAFDMYTNLEPASIDGLGSTGKGIPQSLLQYKEES</sequence>
<evidence type="ECO:0000313" key="1">
    <source>
        <dbReference type="EMBL" id="GAA0154941.1"/>
    </source>
</evidence>
<dbReference type="Proteomes" id="UP001454036">
    <property type="component" value="Unassembled WGS sequence"/>
</dbReference>
<dbReference type="AlphaFoldDB" id="A0AAV3PW67"/>
<organism evidence="1 2">
    <name type="scientific">Lithospermum erythrorhizon</name>
    <name type="common">Purple gromwell</name>
    <name type="synonym">Lithospermum officinale var. erythrorhizon</name>
    <dbReference type="NCBI Taxonomy" id="34254"/>
    <lineage>
        <taxon>Eukaryota</taxon>
        <taxon>Viridiplantae</taxon>
        <taxon>Streptophyta</taxon>
        <taxon>Embryophyta</taxon>
        <taxon>Tracheophyta</taxon>
        <taxon>Spermatophyta</taxon>
        <taxon>Magnoliopsida</taxon>
        <taxon>eudicotyledons</taxon>
        <taxon>Gunneridae</taxon>
        <taxon>Pentapetalae</taxon>
        <taxon>asterids</taxon>
        <taxon>lamiids</taxon>
        <taxon>Boraginales</taxon>
        <taxon>Boraginaceae</taxon>
        <taxon>Boraginoideae</taxon>
        <taxon>Lithospermeae</taxon>
        <taxon>Lithospermum</taxon>
    </lineage>
</organism>
<dbReference type="EMBL" id="BAABME010002507">
    <property type="protein sequence ID" value="GAA0154941.1"/>
    <property type="molecule type" value="Genomic_DNA"/>
</dbReference>
<reference evidence="1 2" key="1">
    <citation type="submission" date="2024-01" db="EMBL/GenBank/DDBJ databases">
        <title>The complete chloroplast genome sequence of Lithospermum erythrorhizon: insights into the phylogenetic relationship among Boraginaceae species and the maternal lineages of purple gromwells.</title>
        <authorList>
            <person name="Okada T."/>
            <person name="Watanabe K."/>
        </authorList>
    </citation>
    <scope>NUCLEOTIDE SEQUENCE [LARGE SCALE GENOMIC DNA]</scope>
</reference>
<evidence type="ECO:0000313" key="2">
    <source>
        <dbReference type="Proteomes" id="UP001454036"/>
    </source>
</evidence>